<protein>
    <submittedName>
        <fullName evidence="1">Uncharacterized protein</fullName>
    </submittedName>
</protein>
<sequence length="80" mass="8714">MPPCRACFCCDSAALYMHICMYAYRCIQSAYAALFFTRSWQVVHRACTIGIVIARSLSRPGSIVACACILGLCCVPGTLI</sequence>
<dbReference type="AlphaFoldDB" id="A0A9P9JHE1"/>
<reference evidence="1" key="1">
    <citation type="journal article" date="2021" name="Nat. Commun.">
        <title>Genetic determinants of endophytism in the Arabidopsis root mycobiome.</title>
        <authorList>
            <person name="Mesny F."/>
            <person name="Miyauchi S."/>
            <person name="Thiergart T."/>
            <person name="Pickel B."/>
            <person name="Atanasova L."/>
            <person name="Karlsson M."/>
            <person name="Huettel B."/>
            <person name="Barry K.W."/>
            <person name="Haridas S."/>
            <person name="Chen C."/>
            <person name="Bauer D."/>
            <person name="Andreopoulos W."/>
            <person name="Pangilinan J."/>
            <person name="LaButti K."/>
            <person name="Riley R."/>
            <person name="Lipzen A."/>
            <person name="Clum A."/>
            <person name="Drula E."/>
            <person name="Henrissat B."/>
            <person name="Kohler A."/>
            <person name="Grigoriev I.V."/>
            <person name="Martin F.M."/>
            <person name="Hacquard S."/>
        </authorList>
    </citation>
    <scope>NUCLEOTIDE SEQUENCE</scope>
    <source>
        <strain evidence="1">MPI-CAGE-AT-0147</strain>
    </source>
</reference>
<comment type="caution">
    <text evidence="1">The sequence shown here is derived from an EMBL/GenBank/DDBJ whole genome shotgun (WGS) entry which is preliminary data.</text>
</comment>
<evidence type="ECO:0000313" key="1">
    <source>
        <dbReference type="EMBL" id="KAH7170658.1"/>
    </source>
</evidence>
<proteinExistence type="predicted"/>
<name>A0A9P9JHE1_9HYPO</name>
<keyword evidence="2" id="KW-1185">Reference proteome</keyword>
<dbReference type="Proteomes" id="UP000738349">
    <property type="component" value="Unassembled WGS sequence"/>
</dbReference>
<accession>A0A9P9JHE1</accession>
<evidence type="ECO:0000313" key="2">
    <source>
        <dbReference type="Proteomes" id="UP000738349"/>
    </source>
</evidence>
<organism evidence="1 2">
    <name type="scientific">Dactylonectria macrodidyma</name>
    <dbReference type="NCBI Taxonomy" id="307937"/>
    <lineage>
        <taxon>Eukaryota</taxon>
        <taxon>Fungi</taxon>
        <taxon>Dikarya</taxon>
        <taxon>Ascomycota</taxon>
        <taxon>Pezizomycotina</taxon>
        <taxon>Sordariomycetes</taxon>
        <taxon>Hypocreomycetidae</taxon>
        <taxon>Hypocreales</taxon>
        <taxon>Nectriaceae</taxon>
        <taxon>Dactylonectria</taxon>
    </lineage>
</organism>
<gene>
    <name evidence="1" type="ORF">EDB81DRAFT_776294</name>
</gene>
<dbReference type="EMBL" id="JAGMUV010000002">
    <property type="protein sequence ID" value="KAH7170658.1"/>
    <property type="molecule type" value="Genomic_DNA"/>
</dbReference>